<dbReference type="SUPFAM" id="SSF102705">
    <property type="entry name" value="NIF3 (NGG1p interacting factor 3)-like"/>
    <property type="match status" value="1"/>
</dbReference>
<dbReference type="HOGENOM" id="CLU_075763_0_0_9"/>
<protein>
    <recommendedName>
        <fullName evidence="4">NGG1p interacting factor NIF3</fullName>
    </recommendedName>
</protein>
<dbReference type="STRING" id="767817.Desgi_1701"/>
<evidence type="ECO:0000313" key="3">
    <source>
        <dbReference type="Proteomes" id="UP000013520"/>
    </source>
</evidence>
<accession>R4KNG5</accession>
<dbReference type="Proteomes" id="UP000013520">
    <property type="component" value="Chromosome"/>
</dbReference>
<dbReference type="InterPro" id="IPR036069">
    <property type="entry name" value="DUF34/NIF3_sf"/>
</dbReference>
<dbReference type="eggNOG" id="COG0327">
    <property type="taxonomic scope" value="Bacteria"/>
</dbReference>
<organism evidence="2 3">
    <name type="scientific">Desulfoscipio gibsoniae DSM 7213</name>
    <dbReference type="NCBI Taxonomy" id="767817"/>
    <lineage>
        <taxon>Bacteria</taxon>
        <taxon>Bacillati</taxon>
        <taxon>Bacillota</taxon>
        <taxon>Clostridia</taxon>
        <taxon>Eubacteriales</taxon>
        <taxon>Desulfallaceae</taxon>
        <taxon>Desulfoscipio</taxon>
    </lineage>
</organism>
<dbReference type="OrthoDB" id="9798371at2"/>
<sequence>MKISEIYQYVVTRGMERDPRGSEAVTRQLSQAKKQYDDLKEDEKKDFDTDRLSNPYSDTRVLYGDPETEVRRMLVGIDIEVGEVLLADRLGDKGSKIDLIMSHHPEGKALAALYDVMHLQEDILAQFGVPINVAEGIMVSRINEVKRGLLPINHNRAVDVARILGIPLMSAHTVADNQVTSYLQELMDKEKPDTLGDILKILKKIPEYAEAAKYNTGPTIVVGSKSRRAGKILVDMTGGTGGSEDAYGKLSQAGVGTLLVMHIGEKHRKEAEKNHVNVIIAGHMASDSLGMNLLLDGLEEKGVEIVPCSGLTRHKRIS</sequence>
<dbReference type="EMBL" id="CP003273">
    <property type="protein sequence ID" value="AGL01171.1"/>
    <property type="molecule type" value="Genomic_DNA"/>
</dbReference>
<name>R4KNG5_9FIRM</name>
<dbReference type="RefSeq" id="WP_006522383.1">
    <property type="nucleotide sequence ID" value="NC_021184.1"/>
</dbReference>
<evidence type="ECO:0000313" key="2">
    <source>
        <dbReference type="EMBL" id="AGL01171.1"/>
    </source>
</evidence>
<gene>
    <name evidence="2" type="ORF">Desgi_1701</name>
</gene>
<proteinExistence type="predicted"/>
<dbReference type="AlphaFoldDB" id="R4KNG5"/>
<keyword evidence="3" id="KW-1185">Reference proteome</keyword>
<dbReference type="KEGG" id="dgi:Desgi_1701"/>
<evidence type="ECO:0000256" key="1">
    <source>
        <dbReference type="SAM" id="MobiDB-lite"/>
    </source>
</evidence>
<feature type="region of interest" description="Disordered" evidence="1">
    <location>
        <begin position="17"/>
        <end position="52"/>
    </location>
</feature>
<evidence type="ECO:0008006" key="4">
    <source>
        <dbReference type="Google" id="ProtNLM"/>
    </source>
</evidence>
<feature type="compositionally biased region" description="Basic and acidic residues" evidence="1">
    <location>
        <begin position="34"/>
        <end position="51"/>
    </location>
</feature>
<reference evidence="2 3" key="1">
    <citation type="submission" date="2012-01" db="EMBL/GenBank/DDBJ databases">
        <title>Complete sequence of Desulfotomaculum gibsoniae DSM 7213.</title>
        <authorList>
            <consortium name="US DOE Joint Genome Institute"/>
            <person name="Lucas S."/>
            <person name="Han J."/>
            <person name="Lapidus A."/>
            <person name="Cheng J.-F."/>
            <person name="Goodwin L."/>
            <person name="Pitluck S."/>
            <person name="Peters L."/>
            <person name="Ovchinnikova G."/>
            <person name="Teshima H."/>
            <person name="Detter J.C."/>
            <person name="Han C."/>
            <person name="Tapia R."/>
            <person name="Land M."/>
            <person name="Hauser L."/>
            <person name="Kyrpides N."/>
            <person name="Ivanova N."/>
            <person name="Pagani I."/>
            <person name="Parshina S."/>
            <person name="Plugge C."/>
            <person name="Muyzer G."/>
            <person name="Kuever J."/>
            <person name="Ivanova A."/>
            <person name="Nazina T."/>
            <person name="Klenk H.-P."/>
            <person name="Brambilla E."/>
            <person name="Spring S."/>
            <person name="Stams A.F."/>
            <person name="Woyke T."/>
        </authorList>
    </citation>
    <scope>NUCLEOTIDE SEQUENCE [LARGE SCALE GENOMIC DNA]</scope>
    <source>
        <strain evidence="2 3">DSM 7213</strain>
    </source>
</reference>